<evidence type="ECO:0000313" key="2">
    <source>
        <dbReference type="EMBL" id="RYQ93498.1"/>
    </source>
</evidence>
<keyword evidence="3" id="KW-1185">Reference proteome</keyword>
<dbReference type="Proteomes" id="UP000289738">
    <property type="component" value="Chromosome B09"/>
</dbReference>
<feature type="transmembrane region" description="Helical" evidence="1">
    <location>
        <begin position="35"/>
        <end position="57"/>
    </location>
</feature>
<reference evidence="2 3" key="1">
    <citation type="submission" date="2019-01" db="EMBL/GenBank/DDBJ databases">
        <title>Sequencing of cultivated peanut Arachis hypogaea provides insights into genome evolution and oil improvement.</title>
        <authorList>
            <person name="Chen X."/>
        </authorList>
    </citation>
    <scope>NUCLEOTIDE SEQUENCE [LARGE SCALE GENOMIC DNA]</scope>
    <source>
        <strain evidence="3">cv. Fuhuasheng</strain>
        <tissue evidence="2">Leaves</tissue>
    </source>
</reference>
<dbReference type="EMBL" id="SDMP01000019">
    <property type="protein sequence ID" value="RYQ93498.1"/>
    <property type="molecule type" value="Genomic_DNA"/>
</dbReference>
<organism evidence="2 3">
    <name type="scientific">Arachis hypogaea</name>
    <name type="common">Peanut</name>
    <dbReference type="NCBI Taxonomy" id="3818"/>
    <lineage>
        <taxon>Eukaryota</taxon>
        <taxon>Viridiplantae</taxon>
        <taxon>Streptophyta</taxon>
        <taxon>Embryophyta</taxon>
        <taxon>Tracheophyta</taxon>
        <taxon>Spermatophyta</taxon>
        <taxon>Magnoliopsida</taxon>
        <taxon>eudicotyledons</taxon>
        <taxon>Gunneridae</taxon>
        <taxon>Pentapetalae</taxon>
        <taxon>rosids</taxon>
        <taxon>fabids</taxon>
        <taxon>Fabales</taxon>
        <taxon>Fabaceae</taxon>
        <taxon>Papilionoideae</taxon>
        <taxon>50 kb inversion clade</taxon>
        <taxon>dalbergioids sensu lato</taxon>
        <taxon>Dalbergieae</taxon>
        <taxon>Pterocarpus clade</taxon>
        <taxon>Arachis</taxon>
    </lineage>
</organism>
<evidence type="ECO:0008006" key="4">
    <source>
        <dbReference type="Google" id="ProtNLM"/>
    </source>
</evidence>
<sequence>MEDNNNSCREKKKMEDNNKDINNWLAVTRSRNGKWWYSAFHNVTALVGAGVLGFPYANVSTWMGSWHNSLGAFMDMHVIHGMADD</sequence>
<dbReference type="AlphaFoldDB" id="A0A444XUP2"/>
<keyword evidence="1" id="KW-1133">Transmembrane helix</keyword>
<evidence type="ECO:0000256" key="1">
    <source>
        <dbReference type="SAM" id="Phobius"/>
    </source>
</evidence>
<evidence type="ECO:0000313" key="3">
    <source>
        <dbReference type="Proteomes" id="UP000289738"/>
    </source>
</evidence>
<name>A0A444XUP2_ARAHY</name>
<keyword evidence="1" id="KW-0812">Transmembrane</keyword>
<accession>A0A444XUP2</accession>
<proteinExistence type="predicted"/>
<keyword evidence="1" id="KW-0472">Membrane</keyword>
<gene>
    <name evidence="2" type="ORF">Ahy_B09g099776</name>
</gene>
<comment type="caution">
    <text evidence="2">The sequence shown here is derived from an EMBL/GenBank/DDBJ whole genome shotgun (WGS) entry which is preliminary data.</text>
</comment>
<protein>
    <recommendedName>
        <fullName evidence="4">Amino acid transporter transmembrane domain-containing protein</fullName>
    </recommendedName>
</protein>